<evidence type="ECO:0000313" key="1">
    <source>
        <dbReference type="EMBL" id="CQD24124.1"/>
    </source>
</evidence>
<sequence>MVKPARAVRTRSDKTGVMAAPSLAGLNDQEFEQVLLKNAHPPVRDAHVWRQLTTPQLIDRTKRVLIAMRDRNRRAIHRKNRHLNEFHAECQGRGEQGRRDWFAAKAAHERWTLAAKNFDHTVCAALGELDEIRQARADHRGRGAAYHDRFASAVQAIREHRTASRKANLEPESHDLALWKVLDRLTTSPAQRQPPQTSPELPA</sequence>
<evidence type="ECO:0000313" key="2">
    <source>
        <dbReference type="Proteomes" id="UP000199251"/>
    </source>
</evidence>
<organism evidence="1 2">
    <name type="scientific">Mycobacterium lentiflavum</name>
    <dbReference type="NCBI Taxonomy" id="141349"/>
    <lineage>
        <taxon>Bacteria</taxon>
        <taxon>Bacillati</taxon>
        <taxon>Actinomycetota</taxon>
        <taxon>Actinomycetes</taxon>
        <taxon>Mycobacteriales</taxon>
        <taxon>Mycobacteriaceae</taxon>
        <taxon>Mycobacterium</taxon>
        <taxon>Mycobacterium simiae complex</taxon>
    </lineage>
</organism>
<proteinExistence type="predicted"/>
<dbReference type="EMBL" id="CTEE01000002">
    <property type="protein sequence ID" value="CQD24124.1"/>
    <property type="molecule type" value="Genomic_DNA"/>
</dbReference>
<protein>
    <submittedName>
        <fullName evidence="1">Uncharacterized protein</fullName>
    </submittedName>
</protein>
<reference evidence="1 2" key="1">
    <citation type="submission" date="2015-03" db="EMBL/GenBank/DDBJ databases">
        <authorList>
            <person name="Urmite Genomes"/>
        </authorList>
    </citation>
    <scope>NUCLEOTIDE SEQUENCE [LARGE SCALE GENOMIC DNA]</scope>
    <source>
        <strain evidence="1 2">CSUR P1491</strain>
    </source>
</reference>
<gene>
    <name evidence="1" type="ORF">BN1232_06062</name>
</gene>
<name>A0A0E4H5L4_MYCLN</name>
<dbReference type="Proteomes" id="UP000199251">
    <property type="component" value="Unassembled WGS sequence"/>
</dbReference>
<dbReference type="RefSeq" id="WP_090609849.1">
    <property type="nucleotide sequence ID" value="NZ_CTEE01000002.1"/>
</dbReference>
<dbReference type="AlphaFoldDB" id="A0A0E4H5L4"/>
<accession>A0A0E4H5L4</accession>